<protein>
    <submittedName>
        <fullName evidence="1">Uncharacterized protein</fullName>
    </submittedName>
</protein>
<comment type="caution">
    <text evidence="1">The sequence shown here is derived from an EMBL/GenBank/DDBJ whole genome shotgun (WGS) entry which is preliminary data.</text>
</comment>
<evidence type="ECO:0000313" key="1">
    <source>
        <dbReference type="EMBL" id="MUK89157.1"/>
    </source>
</evidence>
<evidence type="ECO:0000313" key="2">
    <source>
        <dbReference type="Proteomes" id="UP000469125"/>
    </source>
</evidence>
<dbReference type="EMBL" id="WOCA01000009">
    <property type="protein sequence ID" value="MUK89157.1"/>
    <property type="molecule type" value="Genomic_DNA"/>
</dbReference>
<keyword evidence="2" id="KW-1185">Reference proteome</keyword>
<gene>
    <name evidence="1" type="ORF">GMD78_12315</name>
</gene>
<dbReference type="RefSeq" id="WP_155669133.1">
    <property type="nucleotide sequence ID" value="NZ_WOCA01000009.1"/>
</dbReference>
<dbReference type="Proteomes" id="UP000469125">
    <property type="component" value="Unassembled WGS sequence"/>
</dbReference>
<reference evidence="1 2" key="1">
    <citation type="submission" date="2019-11" db="EMBL/GenBank/DDBJ databases">
        <authorList>
            <person name="Li X."/>
        </authorList>
    </citation>
    <scope>NUCLEOTIDE SEQUENCE [LARGE SCALE GENOMIC DNA]</scope>
    <source>
        <strain evidence="1 2">L9</strain>
    </source>
</reference>
<accession>A0A6N8FMC7</accession>
<proteinExistence type="predicted"/>
<organism evidence="1 2">
    <name type="scientific">Ornithinibacillus caprae</name>
    <dbReference type="NCBI Taxonomy" id="2678566"/>
    <lineage>
        <taxon>Bacteria</taxon>
        <taxon>Bacillati</taxon>
        <taxon>Bacillota</taxon>
        <taxon>Bacilli</taxon>
        <taxon>Bacillales</taxon>
        <taxon>Bacillaceae</taxon>
        <taxon>Ornithinibacillus</taxon>
    </lineage>
</organism>
<sequence length="164" mass="18518">MKIALKIKKDNVVETIQHEIEELDLIQISETLKVINDIFILAQKDEGLQALLEEAFDTAQEQGVEAENMDDETSARLFKATLGAFETLLLRIPEQAFKLLSVLSGIELEKLMTQKVEVVFDIYDAILEVNDMDKLIKRAKKSLAVTKARINLSQFLGKKETKPA</sequence>
<name>A0A6N8FMC7_9BACI</name>
<dbReference type="AlphaFoldDB" id="A0A6N8FMC7"/>